<evidence type="ECO:0000256" key="1">
    <source>
        <dbReference type="SAM" id="Phobius"/>
    </source>
</evidence>
<dbReference type="OrthoDB" id="385489at2759"/>
<dbReference type="AlphaFoldDB" id="K6UCS7"/>
<accession>K6UCS7</accession>
<evidence type="ECO:0000313" key="2">
    <source>
        <dbReference type="EMBL" id="GAB65371.1"/>
    </source>
</evidence>
<keyword evidence="1" id="KW-1133">Transmembrane helix</keyword>
<dbReference type="OMA" id="NCSHAQS"/>
<dbReference type="EMBL" id="DF157098">
    <property type="protein sequence ID" value="GAB65371.1"/>
    <property type="molecule type" value="Genomic_DNA"/>
</dbReference>
<feature type="transmembrane region" description="Helical" evidence="1">
    <location>
        <begin position="16"/>
        <end position="33"/>
    </location>
</feature>
<organism evidence="2 3">
    <name type="scientific">Plasmodium cynomolgi (strain B)</name>
    <dbReference type="NCBI Taxonomy" id="1120755"/>
    <lineage>
        <taxon>Eukaryota</taxon>
        <taxon>Sar</taxon>
        <taxon>Alveolata</taxon>
        <taxon>Apicomplexa</taxon>
        <taxon>Aconoidasida</taxon>
        <taxon>Haemosporida</taxon>
        <taxon>Plasmodiidae</taxon>
        <taxon>Plasmodium</taxon>
        <taxon>Plasmodium (Plasmodium)</taxon>
    </lineage>
</organism>
<name>K6UCS7_PLACD</name>
<sequence>MATLNKNTITKEKMKVFSFCVKIFSFPVLFWILNNCSHAQSNKDVRANEYINRALAEVEVVNGQEIIKLAGPITDYEEYADFIETPKKRKAQKVVSGVVEKPRIRKKVIKRKRVIKPGSPEAKMEETKAFWNNCKHFGPTSTPHTGEHLKGLPKKYYLSELKEIEDEDDEFDIYYDPTFGVDFRCGVEGLEEFIEPFLEHNFNVEDDEV</sequence>
<dbReference type="RefSeq" id="XP_004221318.1">
    <property type="nucleotide sequence ID" value="XM_004221270.1"/>
</dbReference>
<keyword evidence="1" id="KW-0472">Membrane</keyword>
<dbReference type="Proteomes" id="UP000006319">
    <property type="component" value="Chromosome 6"/>
</dbReference>
<keyword evidence="1" id="KW-0812">Transmembrane</keyword>
<dbReference type="GeneID" id="14691842"/>
<evidence type="ECO:0000313" key="3">
    <source>
        <dbReference type="Proteomes" id="UP000006319"/>
    </source>
</evidence>
<protein>
    <submittedName>
        <fullName evidence="2">Uncharacterized protein</fullName>
    </submittedName>
</protein>
<reference evidence="2 3" key="1">
    <citation type="journal article" date="2012" name="Nat. Genet.">
        <title>Plasmodium cynomolgi genome sequences provide insight into Plasmodium vivax and the monkey malaria clade.</title>
        <authorList>
            <person name="Tachibana S."/>
            <person name="Sullivan S.A."/>
            <person name="Kawai S."/>
            <person name="Nakamura S."/>
            <person name="Kim H.R."/>
            <person name="Goto N."/>
            <person name="Arisue N."/>
            <person name="Palacpac N.M.Q."/>
            <person name="Honma H."/>
            <person name="Yagi M."/>
            <person name="Tougan T."/>
            <person name="Katakai Y."/>
            <person name="Kaneko O."/>
            <person name="Mita T."/>
            <person name="Kita K."/>
            <person name="Yasutomi Y."/>
            <person name="Sutton P.L."/>
            <person name="Shakhbatyan R."/>
            <person name="Horii T."/>
            <person name="Yasunaga T."/>
            <person name="Barnwell J.W."/>
            <person name="Escalante A.A."/>
            <person name="Carlton J.M."/>
            <person name="Tanabe K."/>
        </authorList>
    </citation>
    <scope>NUCLEOTIDE SEQUENCE [LARGE SCALE GENOMIC DNA]</scope>
    <source>
        <strain evidence="2 3">B</strain>
    </source>
</reference>
<keyword evidence="3" id="KW-1185">Reference proteome</keyword>
<gene>
    <name evidence="2" type="ORF">PCYB_061030</name>
</gene>
<dbReference type="KEGG" id="pcy:PCYB_061030"/>
<proteinExistence type="predicted"/>
<dbReference type="VEuPathDB" id="PlasmoDB:PCYB_061030"/>